<dbReference type="EMBL" id="RZGY01000001">
    <property type="protein sequence ID" value="RUQ87404.1"/>
    <property type="molecule type" value="Genomic_DNA"/>
</dbReference>
<sequence>MRVLFAVLRIAIAVAIVAAVIGQLAVSLAFWTERGDENLAIDVVNFFSFFTIQSNIAAAVTLAIGAVLLLRGRGPDPRWFAVLLVCVATYMITTGIVYNLLLRGIELPQGSTLGWSNEVLHAVAPLYLVVDRLFAPGNRALPTKTIGIAVIYPIVWAVYTLVRAPFTFDYGTNTMGWYPYPFLNPVLSSNGYLSVAFYVVLIAVVISAVTLGLLWLSARREKNAARAAPLY</sequence>
<evidence type="ECO:0000313" key="3">
    <source>
        <dbReference type="EMBL" id="RUQ87404.1"/>
    </source>
</evidence>
<feature type="transmembrane region" description="Helical" evidence="1">
    <location>
        <begin position="79"/>
        <end position="101"/>
    </location>
</feature>
<dbReference type="NCBIfam" id="NF038065">
    <property type="entry name" value="Pr6Pr"/>
    <property type="match status" value="1"/>
</dbReference>
<comment type="caution">
    <text evidence="2">The sequence shown here is derived from an EMBL/GenBank/DDBJ whole genome shotgun (WGS) entry which is preliminary data.</text>
</comment>
<keyword evidence="5" id="KW-1185">Reference proteome</keyword>
<feature type="transmembrane region" description="Helical" evidence="1">
    <location>
        <begin position="43"/>
        <end position="70"/>
    </location>
</feature>
<dbReference type="RefSeq" id="WP_106563101.1">
    <property type="nucleotide sequence ID" value="NZ_PYAU01000001.1"/>
</dbReference>
<dbReference type="InterPro" id="IPR049713">
    <property type="entry name" value="Pr6Pr-like"/>
</dbReference>
<organism evidence="2 4">
    <name type="scientific">Labedella gwakjiensis</name>
    <dbReference type="NCBI Taxonomy" id="390269"/>
    <lineage>
        <taxon>Bacteria</taxon>
        <taxon>Bacillati</taxon>
        <taxon>Actinomycetota</taxon>
        <taxon>Actinomycetes</taxon>
        <taxon>Micrococcales</taxon>
        <taxon>Microbacteriaceae</taxon>
        <taxon>Labedella</taxon>
    </lineage>
</organism>
<reference evidence="3 5" key="2">
    <citation type="submission" date="2018-12" db="EMBL/GenBank/DDBJ databases">
        <authorList>
            <person name="hu s."/>
            <person name="Xu Y."/>
            <person name="Xu B."/>
            <person name="Li F."/>
        </authorList>
    </citation>
    <scope>NUCLEOTIDE SEQUENCE [LARGE SCALE GENOMIC DNA]</scope>
    <source>
        <strain evidence="3 5">KSW2-17</strain>
    </source>
</reference>
<dbReference type="OrthoDB" id="9809977at2"/>
<dbReference type="Proteomes" id="UP000241203">
    <property type="component" value="Unassembled WGS sequence"/>
</dbReference>
<reference evidence="2 4" key="1">
    <citation type="submission" date="2018-03" db="EMBL/GenBank/DDBJ databases">
        <title>Genomic Encyclopedia of Archaeal and Bacterial Type Strains, Phase II (KMG-II): from individual species to whole genera.</title>
        <authorList>
            <person name="Goeker M."/>
        </authorList>
    </citation>
    <scope>NUCLEOTIDE SEQUENCE [LARGE SCALE GENOMIC DNA]</scope>
    <source>
        <strain evidence="2 4">DSM 21548</strain>
    </source>
</reference>
<protein>
    <recommendedName>
        <fullName evidence="6">FAR-17a/AIG1-like protein</fullName>
    </recommendedName>
</protein>
<accession>A0A2P8GVQ9</accession>
<keyword evidence="1" id="KW-1133">Transmembrane helix</keyword>
<name>A0A2P8GVQ9_9MICO</name>
<evidence type="ECO:0000313" key="4">
    <source>
        <dbReference type="Proteomes" id="UP000241203"/>
    </source>
</evidence>
<evidence type="ECO:0000313" key="2">
    <source>
        <dbReference type="EMBL" id="PSL38035.1"/>
    </source>
</evidence>
<feature type="transmembrane region" description="Helical" evidence="1">
    <location>
        <begin position="195"/>
        <end position="216"/>
    </location>
</feature>
<keyword evidence="1" id="KW-0812">Transmembrane</keyword>
<evidence type="ECO:0000313" key="5">
    <source>
        <dbReference type="Proteomes" id="UP000268291"/>
    </source>
</evidence>
<dbReference type="EMBL" id="PYAU01000001">
    <property type="protein sequence ID" value="PSL38035.1"/>
    <property type="molecule type" value="Genomic_DNA"/>
</dbReference>
<gene>
    <name evidence="2" type="ORF">CLV49_1647</name>
    <name evidence="3" type="ORF">ELQ93_10965</name>
</gene>
<keyword evidence="1" id="KW-0472">Membrane</keyword>
<evidence type="ECO:0008006" key="6">
    <source>
        <dbReference type="Google" id="ProtNLM"/>
    </source>
</evidence>
<dbReference type="Proteomes" id="UP000268291">
    <property type="component" value="Unassembled WGS sequence"/>
</dbReference>
<evidence type="ECO:0000256" key="1">
    <source>
        <dbReference type="SAM" id="Phobius"/>
    </source>
</evidence>
<proteinExistence type="predicted"/>
<dbReference type="AlphaFoldDB" id="A0A2P8GVQ9"/>
<feature type="transmembrane region" description="Helical" evidence="1">
    <location>
        <begin position="146"/>
        <end position="166"/>
    </location>
</feature>
<feature type="transmembrane region" description="Helical" evidence="1">
    <location>
        <begin position="7"/>
        <end position="31"/>
    </location>
</feature>